<sequence length="104" mass="11783">MDLYGHSNCLIFKDQIIGDGIIPDQSRVLRTWKIGINGPVCVTNSIVDQTYDAGLEEEVLLADIYSLISRDNYMLKTTTLINESDKFKSLEDWKTSAKNQTKPK</sequence>
<keyword evidence="2" id="KW-1185">Reference proteome</keyword>
<reference evidence="2" key="1">
    <citation type="submission" date="2011-08" db="EMBL/GenBank/DDBJ databases">
        <authorList>
            <person name="Rombauts S."/>
        </authorList>
    </citation>
    <scope>NUCLEOTIDE SEQUENCE</scope>
    <source>
        <strain evidence="2">London</strain>
    </source>
</reference>
<dbReference type="HOGENOM" id="CLU_2253457_0_0_1"/>
<dbReference type="EMBL" id="CAEY01001362">
    <property type="status" value="NOT_ANNOTATED_CDS"/>
    <property type="molecule type" value="Genomic_DNA"/>
</dbReference>
<organism evidence="1 2">
    <name type="scientific">Tetranychus urticae</name>
    <name type="common">Two-spotted spider mite</name>
    <dbReference type="NCBI Taxonomy" id="32264"/>
    <lineage>
        <taxon>Eukaryota</taxon>
        <taxon>Metazoa</taxon>
        <taxon>Ecdysozoa</taxon>
        <taxon>Arthropoda</taxon>
        <taxon>Chelicerata</taxon>
        <taxon>Arachnida</taxon>
        <taxon>Acari</taxon>
        <taxon>Acariformes</taxon>
        <taxon>Trombidiformes</taxon>
        <taxon>Prostigmata</taxon>
        <taxon>Eleutherengona</taxon>
        <taxon>Raphignathae</taxon>
        <taxon>Tetranychoidea</taxon>
        <taxon>Tetranychidae</taxon>
        <taxon>Tetranychus</taxon>
    </lineage>
</organism>
<proteinExistence type="predicted"/>
<accession>T1K2I2</accession>
<evidence type="ECO:0000313" key="2">
    <source>
        <dbReference type="Proteomes" id="UP000015104"/>
    </source>
</evidence>
<dbReference type="AlphaFoldDB" id="T1K2I2"/>
<reference evidence="1" key="2">
    <citation type="submission" date="2015-06" db="UniProtKB">
        <authorList>
            <consortium name="EnsemblMetazoa"/>
        </authorList>
    </citation>
    <scope>IDENTIFICATION</scope>
</reference>
<dbReference type="EnsemblMetazoa" id="tetur04g05110.1">
    <property type="protein sequence ID" value="tetur04g05110.1"/>
    <property type="gene ID" value="tetur04g05110"/>
</dbReference>
<evidence type="ECO:0000313" key="1">
    <source>
        <dbReference type="EnsemblMetazoa" id="tetur04g05110.1"/>
    </source>
</evidence>
<dbReference type="Proteomes" id="UP000015104">
    <property type="component" value="Unassembled WGS sequence"/>
</dbReference>
<protein>
    <submittedName>
        <fullName evidence="1">Uncharacterized protein</fullName>
    </submittedName>
</protein>
<name>T1K2I2_TETUR</name>